<accession>A0A1Y2DBA4</accession>
<dbReference type="InParanoid" id="A0A1Y2DBA4"/>
<sequence length="182" mass="20561">MLFGGNDSCLPKFTCFQILGLNGSRFTDHAGTNGFVHELYDYLPNRWAPSPTPATGLKDWDLQGYIEECKAESNPPGSKFCLRFPGLEEVFDHDDGDRPCEAPKHGRNPDPCEFQKLLCSSGKRTAIPTQRTWIDQKATVVERTPSTSFAKRAKRHRQRNYGVRSAFGKKDANLRLSPMMKH</sequence>
<keyword evidence="2" id="KW-1185">Reference proteome</keyword>
<dbReference type="GeneID" id="63775156"/>
<evidence type="ECO:0000313" key="1">
    <source>
        <dbReference type="EMBL" id="ORY56396.1"/>
    </source>
</evidence>
<dbReference type="EMBL" id="MCFJ01000023">
    <property type="protein sequence ID" value="ORY56396.1"/>
    <property type="molecule type" value="Genomic_DNA"/>
</dbReference>
<comment type="caution">
    <text evidence="1">The sequence shown here is derived from an EMBL/GenBank/DDBJ whole genome shotgun (WGS) entry which is preliminary data.</text>
</comment>
<name>A0A1Y2DBA4_9PEZI</name>
<gene>
    <name evidence="1" type="ORF">BCR38DRAFT_414548</name>
</gene>
<protein>
    <submittedName>
        <fullName evidence="1">Uncharacterized protein</fullName>
    </submittedName>
</protein>
<dbReference type="RefSeq" id="XP_040710113.1">
    <property type="nucleotide sequence ID" value="XM_040858944.1"/>
</dbReference>
<reference evidence="1 2" key="1">
    <citation type="submission" date="2016-07" db="EMBL/GenBank/DDBJ databases">
        <title>Pervasive Adenine N6-methylation of Active Genes in Fungi.</title>
        <authorList>
            <consortium name="DOE Joint Genome Institute"/>
            <person name="Mondo S.J."/>
            <person name="Dannebaum R.O."/>
            <person name="Kuo R.C."/>
            <person name="Labutti K."/>
            <person name="Haridas S."/>
            <person name="Kuo A."/>
            <person name="Salamov A."/>
            <person name="Ahrendt S.R."/>
            <person name="Lipzen A."/>
            <person name="Sullivan W."/>
            <person name="Andreopoulos W.B."/>
            <person name="Clum A."/>
            <person name="Lindquist E."/>
            <person name="Daum C."/>
            <person name="Ramamoorthy G.K."/>
            <person name="Gryganskyi A."/>
            <person name="Culley D."/>
            <person name="Magnuson J.K."/>
            <person name="James T.Y."/>
            <person name="O'Malley M.A."/>
            <person name="Stajich J.E."/>
            <person name="Spatafora J.W."/>
            <person name="Visel A."/>
            <person name="Grigoriev I.V."/>
        </authorList>
    </citation>
    <scope>NUCLEOTIDE SEQUENCE [LARGE SCALE GENOMIC DNA]</scope>
    <source>
        <strain evidence="1 2">CBS 129021</strain>
    </source>
</reference>
<dbReference type="AlphaFoldDB" id="A0A1Y2DBA4"/>
<organism evidence="1 2">
    <name type="scientific">Pseudomassariella vexata</name>
    <dbReference type="NCBI Taxonomy" id="1141098"/>
    <lineage>
        <taxon>Eukaryota</taxon>
        <taxon>Fungi</taxon>
        <taxon>Dikarya</taxon>
        <taxon>Ascomycota</taxon>
        <taxon>Pezizomycotina</taxon>
        <taxon>Sordariomycetes</taxon>
        <taxon>Xylariomycetidae</taxon>
        <taxon>Amphisphaeriales</taxon>
        <taxon>Pseudomassariaceae</taxon>
        <taxon>Pseudomassariella</taxon>
    </lineage>
</organism>
<dbReference type="Proteomes" id="UP000193689">
    <property type="component" value="Unassembled WGS sequence"/>
</dbReference>
<proteinExistence type="predicted"/>
<evidence type="ECO:0000313" key="2">
    <source>
        <dbReference type="Proteomes" id="UP000193689"/>
    </source>
</evidence>